<feature type="compositionally biased region" description="Polar residues" evidence="1">
    <location>
        <begin position="399"/>
        <end position="409"/>
    </location>
</feature>
<reference evidence="2 3" key="1">
    <citation type="journal article" date="2011" name="EMBO J.">
        <title>Structural diversity of bacterial flagellar motors.</title>
        <authorList>
            <person name="Chen S."/>
            <person name="Beeby M."/>
            <person name="Murphy G.E."/>
            <person name="Leadbetter J.R."/>
            <person name="Hendrixson D.R."/>
            <person name="Briegel A."/>
            <person name="Li Z."/>
            <person name="Shi J."/>
            <person name="Tocheva E.I."/>
            <person name="Muller A."/>
            <person name="Dobro M.J."/>
            <person name="Jensen G.J."/>
        </authorList>
    </citation>
    <scope>NUCLEOTIDE SEQUENCE [LARGE SCALE GENOMIC DNA]</scope>
    <source>
        <strain evidence="2 3">DSM 6540</strain>
    </source>
</reference>
<proteinExistence type="predicted"/>
<evidence type="ECO:0000256" key="1">
    <source>
        <dbReference type="SAM" id="MobiDB-lite"/>
    </source>
</evidence>
<dbReference type="Proteomes" id="UP000003240">
    <property type="component" value="Unassembled WGS sequence"/>
</dbReference>
<dbReference type="EMBL" id="AFGF01000017">
    <property type="protein sequence ID" value="EGO65397.1"/>
    <property type="molecule type" value="Genomic_DNA"/>
</dbReference>
<feature type="region of interest" description="Disordered" evidence="1">
    <location>
        <begin position="384"/>
        <end position="409"/>
    </location>
</feature>
<name>F7NEI6_9FIRM</name>
<gene>
    <name evidence="2" type="ORF">ALO_02246</name>
</gene>
<dbReference type="RefSeq" id="WP_004092377.1">
    <property type="nucleotide sequence ID" value="NZ_AFGF01000017.1"/>
</dbReference>
<keyword evidence="3" id="KW-1185">Reference proteome</keyword>
<organism evidence="2 3">
    <name type="scientific">Acetonema longum DSM 6540</name>
    <dbReference type="NCBI Taxonomy" id="1009370"/>
    <lineage>
        <taxon>Bacteria</taxon>
        <taxon>Bacillati</taxon>
        <taxon>Bacillota</taxon>
        <taxon>Negativicutes</taxon>
        <taxon>Acetonemataceae</taxon>
        <taxon>Acetonema</taxon>
    </lineage>
</organism>
<protein>
    <submittedName>
        <fullName evidence="2">Uncharacterized protein</fullName>
    </submittedName>
</protein>
<feature type="compositionally biased region" description="Polar residues" evidence="1">
    <location>
        <begin position="58"/>
        <end position="72"/>
    </location>
</feature>
<evidence type="ECO:0000313" key="2">
    <source>
        <dbReference type="EMBL" id="EGO65397.1"/>
    </source>
</evidence>
<feature type="region of interest" description="Disordered" evidence="1">
    <location>
        <begin position="51"/>
        <end position="74"/>
    </location>
</feature>
<evidence type="ECO:0000313" key="3">
    <source>
        <dbReference type="Proteomes" id="UP000003240"/>
    </source>
</evidence>
<sequence length="409" mass="44462">MAYGWANALADIGSAIIKRNADRGAVNSLTEQYQQPAQDLPGADQWKYGPLGAGQNTGGLPNQSPFSSQTQAGLGVSVPPEIQQAANLQPQQPTQPQTLQDFQKKHYGNIRGKALAYIKTGMSPIDAARLARSQAMEAAEQEYTPVRQQYQATAQDELGDAFSSGDARQIMAAANKYNKGASQYGYDKADTQMLTMAIRAGAKSFTTQQEQGEDGKIYNVTYAQTPDGQMAEVHRGLSGANVSAATDRIRALAARNNASTKSISIPGMGSLTMNEYFSQLNNARPKRRETTDIYGNKTYIDEGNPEVYNLLRQHMPQELNGQPLQQQTQQSQGSIQDVESGYIQEALSNNISPAQIAQGIRARMPELQAQGVDVNALLAMVEQPQQTQPAPPAQGQTTVDWSQYTPWSE</sequence>
<accession>F7NEI6</accession>
<dbReference type="AlphaFoldDB" id="F7NEI6"/>
<dbReference type="STRING" id="1009370.ALO_02246"/>
<feature type="compositionally biased region" description="Low complexity" evidence="1">
    <location>
        <begin position="384"/>
        <end position="398"/>
    </location>
</feature>
<comment type="caution">
    <text evidence="2">The sequence shown here is derived from an EMBL/GenBank/DDBJ whole genome shotgun (WGS) entry which is preliminary data.</text>
</comment>